<accession>A0AA92W323</accession>
<organism evidence="1 2">
    <name type="scientific">Segatella copri</name>
    <dbReference type="NCBI Taxonomy" id="165179"/>
    <lineage>
        <taxon>Bacteria</taxon>
        <taxon>Pseudomonadati</taxon>
        <taxon>Bacteroidota</taxon>
        <taxon>Bacteroidia</taxon>
        <taxon>Bacteroidales</taxon>
        <taxon>Prevotellaceae</taxon>
        <taxon>Segatella</taxon>
    </lineage>
</organism>
<evidence type="ECO:0000313" key="1">
    <source>
        <dbReference type="EMBL" id="RGU90711.1"/>
    </source>
</evidence>
<proteinExistence type="predicted"/>
<gene>
    <name evidence="1" type="ORF">DWW35_14110</name>
</gene>
<name>A0AA92W323_9BACT</name>
<protein>
    <submittedName>
        <fullName evidence="1">Uncharacterized protein</fullName>
    </submittedName>
</protein>
<dbReference type="EMBL" id="QRYP01000057">
    <property type="protein sequence ID" value="RGU90711.1"/>
    <property type="molecule type" value="Genomic_DNA"/>
</dbReference>
<sequence length="240" mass="27986">MKGKKIQVFVKDMCLHAYPWTERIPVEYLEYKIFEEFRLRESTGEKTRLGLDKKLQIIPDVILFIKPGDRALNQGHCFTVALEIKEFKDDLMRDEKLWKYVGWTDFFFIAVPDDLTQYAFEKIVEVNNEHPETLSKIGVLGLETGELYSHPQRSEVSIEKQNLVLQNAVYNYAFKDAKTIFFTPEEPPMPVTSTEKNISEEDTKISAQNNLQENCILKEENNKRLPDEEKAARKAAYLAR</sequence>
<dbReference type="Proteomes" id="UP000285236">
    <property type="component" value="Unassembled WGS sequence"/>
</dbReference>
<dbReference type="AlphaFoldDB" id="A0AA92W323"/>
<comment type="caution">
    <text evidence="1">The sequence shown here is derived from an EMBL/GenBank/DDBJ whole genome shotgun (WGS) entry which is preliminary data.</text>
</comment>
<dbReference type="RefSeq" id="WP_118081770.1">
    <property type="nucleotide sequence ID" value="NZ_QRYP01000057.1"/>
</dbReference>
<reference evidence="1 2" key="1">
    <citation type="submission" date="2018-08" db="EMBL/GenBank/DDBJ databases">
        <title>A genome reference for cultivated species of the human gut microbiota.</title>
        <authorList>
            <person name="Zou Y."/>
            <person name="Xue W."/>
            <person name="Luo G."/>
        </authorList>
    </citation>
    <scope>NUCLEOTIDE SEQUENCE [LARGE SCALE GENOMIC DNA]</scope>
    <source>
        <strain evidence="1 2">AF15-25</strain>
    </source>
</reference>
<evidence type="ECO:0000313" key="2">
    <source>
        <dbReference type="Proteomes" id="UP000285236"/>
    </source>
</evidence>